<dbReference type="AlphaFoldDB" id="A0A5N4E343"/>
<reference evidence="3 4" key="1">
    <citation type="journal article" date="2019" name="Mol. Ecol. Resour.">
        <title>Improving Illumina assemblies with Hi-C and long reads: an example with the North African dromedary.</title>
        <authorList>
            <person name="Elbers J.P."/>
            <person name="Rogers M.F."/>
            <person name="Perelman P.L."/>
            <person name="Proskuryakova A.A."/>
            <person name="Serdyukova N.A."/>
            <person name="Johnson W.E."/>
            <person name="Horin P."/>
            <person name="Corander J."/>
            <person name="Murphy D."/>
            <person name="Burger P.A."/>
        </authorList>
    </citation>
    <scope>NUCLEOTIDE SEQUENCE [LARGE SCALE GENOMIC DNA]</scope>
    <source>
        <strain evidence="3">Drom800</strain>
        <tissue evidence="3">Blood</tissue>
    </source>
</reference>
<feature type="non-terminal residue" evidence="3">
    <location>
        <position position="1"/>
    </location>
</feature>
<proteinExistence type="predicted"/>
<evidence type="ECO:0000259" key="2">
    <source>
        <dbReference type="PROSITE" id="PS50235"/>
    </source>
</evidence>
<evidence type="ECO:0000256" key="1">
    <source>
        <dbReference type="SAM" id="Phobius"/>
    </source>
</evidence>
<evidence type="ECO:0000313" key="3">
    <source>
        <dbReference type="EMBL" id="KAB1277863.1"/>
    </source>
</evidence>
<dbReference type="EMBL" id="JWIN03000006">
    <property type="protein sequence ID" value="KAB1277863.1"/>
    <property type="molecule type" value="Genomic_DNA"/>
</dbReference>
<feature type="domain" description="USP" evidence="2">
    <location>
        <begin position="68"/>
        <end position="87"/>
    </location>
</feature>
<comment type="caution">
    <text evidence="3">The sequence shown here is derived from an EMBL/GenBank/DDBJ whole genome shotgun (WGS) entry which is preliminary data.</text>
</comment>
<organism evidence="3 4">
    <name type="scientific">Camelus dromedarius</name>
    <name type="common">Dromedary</name>
    <name type="synonym">Arabian camel</name>
    <dbReference type="NCBI Taxonomy" id="9838"/>
    <lineage>
        <taxon>Eukaryota</taxon>
        <taxon>Metazoa</taxon>
        <taxon>Chordata</taxon>
        <taxon>Craniata</taxon>
        <taxon>Vertebrata</taxon>
        <taxon>Euteleostomi</taxon>
        <taxon>Mammalia</taxon>
        <taxon>Eutheria</taxon>
        <taxon>Laurasiatheria</taxon>
        <taxon>Artiodactyla</taxon>
        <taxon>Tylopoda</taxon>
        <taxon>Camelidae</taxon>
        <taxon>Camelus</taxon>
    </lineage>
</organism>
<keyword evidence="3" id="KW-0378">Hydrolase</keyword>
<dbReference type="InterPro" id="IPR018200">
    <property type="entry name" value="USP_CS"/>
</dbReference>
<keyword evidence="1" id="KW-0812">Transmembrane</keyword>
<accession>A0A5N4E343</accession>
<dbReference type="GO" id="GO:0004843">
    <property type="term" value="F:cysteine-type deubiquitinase activity"/>
    <property type="evidence" value="ECO:0007669"/>
    <property type="project" value="InterPro"/>
</dbReference>
<dbReference type="PROSITE" id="PS00972">
    <property type="entry name" value="USP_1"/>
    <property type="match status" value="1"/>
</dbReference>
<gene>
    <name evidence="3" type="ORF">Cadr_000005139</name>
</gene>
<dbReference type="Proteomes" id="UP000299084">
    <property type="component" value="Unassembled WGS sequence"/>
</dbReference>
<protein>
    <submittedName>
        <fullName evidence="3">Ubiquitin carboxyl-terminal hydrolase 3</fullName>
    </submittedName>
</protein>
<dbReference type="InterPro" id="IPR038765">
    <property type="entry name" value="Papain-like_cys_pep_sf"/>
</dbReference>
<keyword evidence="4" id="KW-1185">Reference proteome</keyword>
<keyword evidence="1" id="KW-0472">Membrane</keyword>
<dbReference type="InterPro" id="IPR028889">
    <property type="entry name" value="USP"/>
</dbReference>
<dbReference type="PROSITE" id="PS50235">
    <property type="entry name" value="USP_3"/>
    <property type="match status" value="1"/>
</dbReference>
<keyword evidence="1" id="KW-1133">Transmembrane helix</keyword>
<dbReference type="InterPro" id="IPR001394">
    <property type="entry name" value="Peptidase_C19_UCH"/>
</dbReference>
<feature type="transmembrane region" description="Helical" evidence="1">
    <location>
        <begin position="33"/>
        <end position="53"/>
    </location>
</feature>
<dbReference type="SUPFAM" id="SSF54001">
    <property type="entry name" value="Cysteine proteinases"/>
    <property type="match status" value="1"/>
</dbReference>
<sequence length="87" mass="9397">YRCDDFVVNDTKLGLVQKVREHLQNLEKVSSSALRSALMFGTVGLLLAFLMAASCSVLQGSTTAICATGLRNLGNTCFMNAILQSLR</sequence>
<dbReference type="GO" id="GO:0016579">
    <property type="term" value="P:protein deubiquitination"/>
    <property type="evidence" value="ECO:0007669"/>
    <property type="project" value="InterPro"/>
</dbReference>
<dbReference type="Pfam" id="PF00443">
    <property type="entry name" value="UCH"/>
    <property type="match status" value="1"/>
</dbReference>
<evidence type="ECO:0000313" key="4">
    <source>
        <dbReference type="Proteomes" id="UP000299084"/>
    </source>
</evidence>
<dbReference type="Gene3D" id="3.90.70.10">
    <property type="entry name" value="Cysteine proteinases"/>
    <property type="match status" value="1"/>
</dbReference>
<name>A0A5N4E343_CAMDR</name>